<evidence type="ECO:0008006" key="4">
    <source>
        <dbReference type="Google" id="ProtNLM"/>
    </source>
</evidence>
<gene>
    <name evidence="2" type="ORF">Pla133_05780</name>
</gene>
<organism evidence="2 3">
    <name type="scientific">Engelhardtia mirabilis</name>
    <dbReference type="NCBI Taxonomy" id="2528011"/>
    <lineage>
        <taxon>Bacteria</taxon>
        <taxon>Pseudomonadati</taxon>
        <taxon>Planctomycetota</taxon>
        <taxon>Planctomycetia</taxon>
        <taxon>Planctomycetia incertae sedis</taxon>
        <taxon>Engelhardtia</taxon>
    </lineage>
</organism>
<feature type="region of interest" description="Disordered" evidence="1">
    <location>
        <begin position="185"/>
        <end position="219"/>
    </location>
</feature>
<dbReference type="RefSeq" id="WP_145062205.1">
    <property type="nucleotide sequence ID" value="NZ_CP036287.1"/>
</dbReference>
<accession>A0A518BF41</accession>
<dbReference type="EMBL" id="CP036287">
    <property type="protein sequence ID" value="QDU65513.1"/>
    <property type="molecule type" value="Genomic_DNA"/>
</dbReference>
<dbReference type="Proteomes" id="UP000316921">
    <property type="component" value="Chromosome"/>
</dbReference>
<sequence length="365" mass="41624">MEPLSLDPQPHQSARTLENFVPQQCPWSDCPSQTGAIDFRFRSKGYFDRACDGRRVPRFHCSICNHGFSAQTFRVDYRLKRPDRLWRHFEHFISKVTMRQSTRLTGSKLDTVARHQRLLGEHCRALQQALLRRARDLGRGPKTVRIAFDELETFEVDRLEQPVTVAVVVDAKTLFIHETEVGPLASRPSARSRRKLPSDSQVPGDGAAEGQPRRCGSRRTVRAALRRTADWLSTATSVTAVSDMKATYPCALRSAFGDHLVKHVRVRSTSPRTNRNPLFPANLTLAMLRDGVSRLVRRSWAHSKRRGRLRLHLWIWIAWRNWCRERVVGSRRTTAAMASTFADAPLSIDQLLGFHGRFEELAGLA</sequence>
<name>A0A518BF41_9BACT</name>
<keyword evidence="3" id="KW-1185">Reference proteome</keyword>
<evidence type="ECO:0000313" key="3">
    <source>
        <dbReference type="Proteomes" id="UP000316921"/>
    </source>
</evidence>
<evidence type="ECO:0000313" key="2">
    <source>
        <dbReference type="EMBL" id="QDU65513.1"/>
    </source>
</evidence>
<protein>
    <recommendedName>
        <fullName evidence="4">Transposase</fullName>
    </recommendedName>
</protein>
<evidence type="ECO:0000256" key="1">
    <source>
        <dbReference type="SAM" id="MobiDB-lite"/>
    </source>
</evidence>
<dbReference type="AlphaFoldDB" id="A0A518BF41"/>
<reference evidence="2 3" key="1">
    <citation type="submission" date="2019-02" db="EMBL/GenBank/DDBJ databases">
        <title>Deep-cultivation of Planctomycetes and their phenomic and genomic characterization uncovers novel biology.</title>
        <authorList>
            <person name="Wiegand S."/>
            <person name="Jogler M."/>
            <person name="Boedeker C."/>
            <person name="Pinto D."/>
            <person name="Vollmers J."/>
            <person name="Rivas-Marin E."/>
            <person name="Kohn T."/>
            <person name="Peeters S.H."/>
            <person name="Heuer A."/>
            <person name="Rast P."/>
            <person name="Oberbeckmann S."/>
            <person name="Bunk B."/>
            <person name="Jeske O."/>
            <person name="Meyerdierks A."/>
            <person name="Storesund J.E."/>
            <person name="Kallscheuer N."/>
            <person name="Luecker S."/>
            <person name="Lage O.M."/>
            <person name="Pohl T."/>
            <person name="Merkel B.J."/>
            <person name="Hornburger P."/>
            <person name="Mueller R.-W."/>
            <person name="Bruemmer F."/>
            <person name="Labrenz M."/>
            <person name="Spormann A.M."/>
            <person name="Op den Camp H."/>
            <person name="Overmann J."/>
            <person name="Amann R."/>
            <person name="Jetten M.S.M."/>
            <person name="Mascher T."/>
            <person name="Medema M.H."/>
            <person name="Devos D.P."/>
            <person name="Kaster A.-K."/>
            <person name="Ovreas L."/>
            <person name="Rohde M."/>
            <person name="Galperin M.Y."/>
            <person name="Jogler C."/>
        </authorList>
    </citation>
    <scope>NUCLEOTIDE SEQUENCE [LARGE SCALE GENOMIC DNA]</scope>
    <source>
        <strain evidence="2 3">Pla133</strain>
    </source>
</reference>
<proteinExistence type="predicted"/>
<dbReference type="KEGG" id="pbap:Pla133_05780"/>